<protein>
    <submittedName>
        <fullName evidence="7">FMRFamide neuropeptide</fullName>
    </submittedName>
</protein>
<dbReference type="InterPro" id="IPR002544">
    <property type="entry name" value="FMRFamid-related_peptide-like"/>
</dbReference>
<dbReference type="EMBL" id="AY645780">
    <property type="protein sequence ID" value="AAT72795.1"/>
    <property type="molecule type" value="Genomic_DNA"/>
</dbReference>
<dbReference type="AlphaFoldDB" id="Q6DTZ5"/>
<organism evidence="7">
    <name type="scientific">Hirudo medicinalis</name>
    <name type="common">Medicinal leech</name>
    <dbReference type="NCBI Taxonomy" id="6421"/>
    <lineage>
        <taxon>Eukaryota</taxon>
        <taxon>Metazoa</taxon>
        <taxon>Spiralia</taxon>
        <taxon>Lophotrochozoa</taxon>
        <taxon>Annelida</taxon>
        <taxon>Clitellata</taxon>
        <taxon>Hirudinea</taxon>
        <taxon>Hirudinida</taxon>
        <taxon>Hirudiniformes</taxon>
        <taxon>Hirudinidae</taxon>
        <taxon>Hirudo</taxon>
    </lineage>
</organism>
<accession>Q6DTZ5</accession>
<evidence type="ECO:0000256" key="5">
    <source>
        <dbReference type="ARBA" id="ARBA00023320"/>
    </source>
</evidence>
<feature type="chain" id="PRO_5004273441" evidence="6">
    <location>
        <begin position="21"/>
        <end position="149"/>
    </location>
</feature>
<keyword evidence="5 7" id="KW-0527">Neuropeptide</keyword>
<keyword evidence="4" id="KW-0027">Amidation</keyword>
<proteinExistence type="inferred from homology"/>
<dbReference type="GO" id="GO:0005576">
    <property type="term" value="C:extracellular region"/>
    <property type="evidence" value="ECO:0007669"/>
    <property type="project" value="UniProtKB-SubCell"/>
</dbReference>
<gene>
    <name evidence="7" type="primary">FMRF</name>
</gene>
<keyword evidence="6" id="KW-0732">Signal</keyword>
<reference evidence="7" key="1">
    <citation type="submission" date="2004-06" db="EMBL/GenBank/DDBJ databases">
        <authorList>
            <person name="Price D.A."/>
            <person name="Wang Y."/>
            <person name="Greenberg M.J."/>
        </authorList>
    </citation>
    <scope>NUCLEOTIDE SEQUENCE</scope>
</reference>
<comment type="similarity">
    <text evidence="2">Belongs to the FARP (FMRFamide related peptide) family.</text>
</comment>
<evidence type="ECO:0000256" key="3">
    <source>
        <dbReference type="ARBA" id="ARBA00022525"/>
    </source>
</evidence>
<evidence type="ECO:0000313" key="7">
    <source>
        <dbReference type="EMBL" id="AAT72795.1"/>
    </source>
</evidence>
<evidence type="ECO:0000256" key="4">
    <source>
        <dbReference type="ARBA" id="ARBA00022815"/>
    </source>
</evidence>
<dbReference type="GO" id="GO:0007218">
    <property type="term" value="P:neuropeptide signaling pathway"/>
    <property type="evidence" value="ECO:0007669"/>
    <property type="project" value="UniProtKB-KW"/>
</dbReference>
<sequence length="149" mass="16952">MASQNIILMALALVLVLSDALSVRGGQTYAGEEYSDELIDLLDNEELRKVESGESLANEVSGRGPQKSRKFICFTARDVESANQVDKRFMRFGKRESLRKQSDYTYEDDAQSTIGGSPDKRFLRFGKRFMRFGKRSPSTTESKKYCVWL</sequence>
<evidence type="ECO:0000256" key="6">
    <source>
        <dbReference type="SAM" id="SignalP"/>
    </source>
</evidence>
<keyword evidence="3" id="KW-0964">Secreted</keyword>
<feature type="signal peptide" evidence="6">
    <location>
        <begin position="1"/>
        <end position="20"/>
    </location>
</feature>
<comment type="subcellular location">
    <subcellularLocation>
        <location evidence="1">Secreted</location>
    </subcellularLocation>
</comment>
<evidence type="ECO:0000256" key="2">
    <source>
        <dbReference type="ARBA" id="ARBA00006356"/>
    </source>
</evidence>
<evidence type="ECO:0000256" key="1">
    <source>
        <dbReference type="ARBA" id="ARBA00004613"/>
    </source>
</evidence>
<dbReference type="Pfam" id="PF01581">
    <property type="entry name" value="FARP"/>
    <property type="match status" value="2"/>
</dbReference>
<name>Q6DTZ5_HIRME</name>